<keyword evidence="2" id="KW-1133">Transmembrane helix</keyword>
<feature type="chain" id="PRO_5017926333" evidence="3">
    <location>
        <begin position="23"/>
        <end position="443"/>
    </location>
</feature>
<dbReference type="InterPro" id="IPR008914">
    <property type="entry name" value="PEBP"/>
</dbReference>
<reference evidence="4 5" key="1">
    <citation type="journal article" date="2018" name="Nat. Ecol. Evol.">
        <title>Pezizomycetes genomes reveal the molecular basis of ectomycorrhizal truffle lifestyle.</title>
        <authorList>
            <person name="Murat C."/>
            <person name="Payen T."/>
            <person name="Noel B."/>
            <person name="Kuo A."/>
            <person name="Morin E."/>
            <person name="Chen J."/>
            <person name="Kohler A."/>
            <person name="Krizsan K."/>
            <person name="Balestrini R."/>
            <person name="Da Silva C."/>
            <person name="Montanini B."/>
            <person name="Hainaut M."/>
            <person name="Levati E."/>
            <person name="Barry K.W."/>
            <person name="Belfiori B."/>
            <person name="Cichocki N."/>
            <person name="Clum A."/>
            <person name="Dockter R.B."/>
            <person name="Fauchery L."/>
            <person name="Guy J."/>
            <person name="Iotti M."/>
            <person name="Le Tacon F."/>
            <person name="Lindquist E.A."/>
            <person name="Lipzen A."/>
            <person name="Malagnac F."/>
            <person name="Mello A."/>
            <person name="Molinier V."/>
            <person name="Miyauchi S."/>
            <person name="Poulain J."/>
            <person name="Riccioni C."/>
            <person name="Rubini A."/>
            <person name="Sitrit Y."/>
            <person name="Splivallo R."/>
            <person name="Traeger S."/>
            <person name="Wang M."/>
            <person name="Zifcakova L."/>
            <person name="Wipf D."/>
            <person name="Zambonelli A."/>
            <person name="Paolocci F."/>
            <person name="Nowrousian M."/>
            <person name="Ottonello S."/>
            <person name="Baldrian P."/>
            <person name="Spatafora J.W."/>
            <person name="Henrissat B."/>
            <person name="Nagy L.G."/>
            <person name="Aury J.M."/>
            <person name="Wincker P."/>
            <person name="Grigoriev I.V."/>
            <person name="Bonfante P."/>
            <person name="Martin F.M."/>
        </authorList>
    </citation>
    <scope>NUCLEOTIDE SEQUENCE [LARGE SCALE GENOMIC DNA]</scope>
    <source>
        <strain evidence="4 5">CCBAS932</strain>
    </source>
</reference>
<evidence type="ECO:0000313" key="4">
    <source>
        <dbReference type="EMBL" id="RPB15147.1"/>
    </source>
</evidence>
<feature type="compositionally biased region" description="Polar residues" evidence="1">
    <location>
        <begin position="359"/>
        <end position="378"/>
    </location>
</feature>
<gene>
    <name evidence="4" type="ORF">P167DRAFT_581802</name>
</gene>
<dbReference type="PANTHER" id="PTHR11362">
    <property type="entry name" value="PHOSPHATIDYLETHANOLAMINE-BINDING PROTEIN"/>
    <property type="match status" value="1"/>
</dbReference>
<proteinExistence type="predicted"/>
<dbReference type="AlphaFoldDB" id="A0A3N4KX81"/>
<keyword evidence="5" id="KW-1185">Reference proteome</keyword>
<dbReference type="Proteomes" id="UP000277580">
    <property type="component" value="Unassembled WGS sequence"/>
</dbReference>
<evidence type="ECO:0000256" key="3">
    <source>
        <dbReference type="SAM" id="SignalP"/>
    </source>
</evidence>
<dbReference type="SUPFAM" id="SSF49777">
    <property type="entry name" value="PEBP-like"/>
    <property type="match status" value="1"/>
</dbReference>
<evidence type="ECO:0000313" key="5">
    <source>
        <dbReference type="Proteomes" id="UP000277580"/>
    </source>
</evidence>
<dbReference type="CDD" id="cd00866">
    <property type="entry name" value="PEBP_euk"/>
    <property type="match status" value="1"/>
</dbReference>
<accession>A0A3N4KX81</accession>
<feature type="region of interest" description="Disordered" evidence="1">
    <location>
        <begin position="359"/>
        <end position="412"/>
    </location>
</feature>
<feature type="transmembrane region" description="Helical" evidence="2">
    <location>
        <begin position="422"/>
        <end position="442"/>
    </location>
</feature>
<name>A0A3N4KX81_9PEZI</name>
<organism evidence="4 5">
    <name type="scientific">Morchella conica CCBAS932</name>
    <dbReference type="NCBI Taxonomy" id="1392247"/>
    <lineage>
        <taxon>Eukaryota</taxon>
        <taxon>Fungi</taxon>
        <taxon>Dikarya</taxon>
        <taxon>Ascomycota</taxon>
        <taxon>Pezizomycotina</taxon>
        <taxon>Pezizomycetes</taxon>
        <taxon>Pezizales</taxon>
        <taxon>Morchellaceae</taxon>
        <taxon>Morchella</taxon>
    </lineage>
</organism>
<evidence type="ECO:0000256" key="1">
    <source>
        <dbReference type="SAM" id="MobiDB-lite"/>
    </source>
</evidence>
<dbReference type="PANTHER" id="PTHR11362:SF82">
    <property type="entry name" value="PHOSPHATIDYLETHANOLAMINE-BINDING PROTEIN 4"/>
    <property type="match status" value="1"/>
</dbReference>
<dbReference type="InterPro" id="IPR035810">
    <property type="entry name" value="PEBP_euk"/>
</dbReference>
<protein>
    <submittedName>
        <fullName evidence="4">PEBP-like protein</fullName>
    </submittedName>
</protein>
<dbReference type="InParanoid" id="A0A3N4KX81"/>
<dbReference type="Gene3D" id="3.90.280.10">
    <property type="entry name" value="PEBP-like"/>
    <property type="match status" value="1"/>
</dbReference>
<dbReference type="Pfam" id="PF01161">
    <property type="entry name" value="PBP"/>
    <property type="match status" value="1"/>
</dbReference>
<dbReference type="OrthoDB" id="2506647at2759"/>
<sequence>MRSYGSTFACALALISTISAAALPLDTVSDLVSDLTSNALVLGSAPPTLVTDIVSSDPVSNVGNAASEVVSELKASKEESVVAGKISSVTSSVSAAASGAASAADAAVLKISKGFPSDIFPGFFPGTILTCKYGDSVASGLVDIIGIPSKEAGSAPVCSTSSFLTGTYMLIMIDPDAVNPQHIHYLQTDLSCSNSTSNNSSSSGKNTLSTAVAPILEYAGPSLPLGTGFHRYTTFLMHQPEDFSMSDSHDFDRENFDIVNFASKHKLGQPAGATFFVAENLTGDLKGSLLSGNLTNALLGNLTHGLLGNLTYGLLGNLTNGLFGDLTKLLNGTLLDPFLGNRTNTTLLGSSLFGNGTHGNSTLGNGHNSTSNGTLSTNEGKDGKDGKSSTGPVPISPTAKAHSESVSSEDDINGLSTGGSSVVIANFALAGFVGMVTVGVAYL</sequence>
<keyword evidence="2" id="KW-0812">Transmembrane</keyword>
<feature type="signal peptide" evidence="3">
    <location>
        <begin position="1"/>
        <end position="22"/>
    </location>
</feature>
<dbReference type="EMBL" id="ML119114">
    <property type="protein sequence ID" value="RPB15147.1"/>
    <property type="molecule type" value="Genomic_DNA"/>
</dbReference>
<dbReference type="InterPro" id="IPR036610">
    <property type="entry name" value="PEBP-like_sf"/>
</dbReference>
<dbReference type="STRING" id="1392247.A0A3N4KX81"/>
<keyword evidence="3" id="KW-0732">Signal</keyword>
<keyword evidence="2" id="KW-0472">Membrane</keyword>
<evidence type="ECO:0000256" key="2">
    <source>
        <dbReference type="SAM" id="Phobius"/>
    </source>
</evidence>